<dbReference type="EMBL" id="MU805972">
    <property type="protein sequence ID" value="KAJ3843612.1"/>
    <property type="molecule type" value="Genomic_DNA"/>
</dbReference>
<dbReference type="Gene3D" id="1.10.1410.10">
    <property type="match status" value="1"/>
</dbReference>
<dbReference type="SUPFAM" id="SSF81301">
    <property type="entry name" value="Nucleotidyltransferase"/>
    <property type="match status" value="1"/>
</dbReference>
<reference evidence="3" key="1">
    <citation type="submission" date="2022-08" db="EMBL/GenBank/DDBJ databases">
        <authorList>
            <consortium name="DOE Joint Genome Institute"/>
            <person name="Min B."/>
            <person name="Riley R."/>
            <person name="Sierra-Patev S."/>
            <person name="Naranjo-Ortiz M."/>
            <person name="Looney B."/>
            <person name="Konkel Z."/>
            <person name="Slot J.C."/>
            <person name="Sakamoto Y."/>
            <person name="Steenwyk J.L."/>
            <person name="Rokas A."/>
            <person name="Carro J."/>
            <person name="Camarero S."/>
            <person name="Ferreira P."/>
            <person name="Molpeceres G."/>
            <person name="Ruiz-Duenas F.J."/>
            <person name="Serrano A."/>
            <person name="Henrissat B."/>
            <person name="Drula E."/>
            <person name="Hughes K.W."/>
            <person name="Mata J.L."/>
            <person name="Ishikawa N.K."/>
            <person name="Vargas-Isla R."/>
            <person name="Ushijima S."/>
            <person name="Smith C.A."/>
            <person name="Ahrendt S."/>
            <person name="Andreopoulos W."/>
            <person name="He G."/>
            <person name="Labutti K."/>
            <person name="Lipzen A."/>
            <person name="Ng V."/>
            <person name="Sandor L."/>
            <person name="Barry K."/>
            <person name="Martinez A.T."/>
            <person name="Xiao Y."/>
            <person name="Gibbons J.G."/>
            <person name="Terashima K."/>
            <person name="Hibbett D.S."/>
            <person name="Grigoriev I.V."/>
        </authorList>
    </citation>
    <scope>NUCLEOTIDE SEQUENCE</scope>
    <source>
        <strain evidence="3">TFB9207</strain>
    </source>
</reference>
<dbReference type="SUPFAM" id="SSF81631">
    <property type="entry name" value="PAP/OAS1 substrate-binding domain"/>
    <property type="match status" value="1"/>
</dbReference>
<accession>A0AA38UJ30</accession>
<proteinExistence type="predicted"/>
<protein>
    <recommendedName>
        <fullName evidence="2">Poly(A) RNA polymerase mitochondrial-like central palm domain-containing protein</fullName>
    </recommendedName>
</protein>
<dbReference type="Proteomes" id="UP001163846">
    <property type="component" value="Unassembled WGS sequence"/>
</dbReference>
<dbReference type="PANTHER" id="PTHR12271">
    <property type="entry name" value="POLY A POLYMERASE CID PAP -RELATED"/>
    <property type="match status" value="1"/>
</dbReference>
<evidence type="ECO:0000259" key="2">
    <source>
        <dbReference type="Pfam" id="PF22600"/>
    </source>
</evidence>
<dbReference type="GO" id="GO:0031123">
    <property type="term" value="P:RNA 3'-end processing"/>
    <property type="evidence" value="ECO:0007669"/>
    <property type="project" value="TreeGrafter"/>
</dbReference>
<evidence type="ECO:0000256" key="1">
    <source>
        <dbReference type="SAM" id="MobiDB-lite"/>
    </source>
</evidence>
<dbReference type="InterPro" id="IPR043519">
    <property type="entry name" value="NT_sf"/>
</dbReference>
<feature type="region of interest" description="Disordered" evidence="1">
    <location>
        <begin position="101"/>
        <end position="145"/>
    </location>
</feature>
<dbReference type="Gene3D" id="3.30.460.10">
    <property type="entry name" value="Beta Polymerase, domain 2"/>
    <property type="match status" value="1"/>
</dbReference>
<dbReference type="Pfam" id="PF22600">
    <property type="entry name" value="MTPAP-like_central"/>
    <property type="match status" value="1"/>
</dbReference>
<feature type="domain" description="Poly(A) RNA polymerase mitochondrial-like central palm" evidence="2">
    <location>
        <begin position="165"/>
        <end position="304"/>
    </location>
</feature>
<comment type="caution">
    <text evidence="3">The sequence shown here is derived from an EMBL/GenBank/DDBJ whole genome shotgun (WGS) entry which is preliminary data.</text>
</comment>
<dbReference type="AlphaFoldDB" id="A0AA38UJ30"/>
<gene>
    <name evidence="3" type="ORF">F5878DRAFT_257420</name>
</gene>
<dbReference type="InterPro" id="IPR054708">
    <property type="entry name" value="MTPAP-like_central"/>
</dbReference>
<name>A0AA38UJ30_9AGAR</name>
<organism evidence="3 4">
    <name type="scientific">Lentinula raphanica</name>
    <dbReference type="NCBI Taxonomy" id="153919"/>
    <lineage>
        <taxon>Eukaryota</taxon>
        <taxon>Fungi</taxon>
        <taxon>Dikarya</taxon>
        <taxon>Basidiomycota</taxon>
        <taxon>Agaricomycotina</taxon>
        <taxon>Agaricomycetes</taxon>
        <taxon>Agaricomycetidae</taxon>
        <taxon>Agaricales</taxon>
        <taxon>Marasmiineae</taxon>
        <taxon>Omphalotaceae</taxon>
        <taxon>Lentinula</taxon>
    </lineage>
</organism>
<sequence>MRYITYSLSSPQKTLLLANTNKLQRRSSTVILEKQYSWRRWKSSDVQHERAQEVGLPSIPNDMNSRRAQKADGAQITTPIILEELTLAVDRFHTLKKTLKHSSATSSAAHNATVNDSPRTSPPQRTASTSASRSMNVPDFPSGINATRRPRYDFGKIRCADPELEKLLHESLKVYALPAHVYHDRLATLGRVQAMITKSYSIRYRVALFGSTLYGVSTPDSDLDMVILDPNRPTGKQTQKVAPIYAIRNLAKNFQRAGFRRIVAIPKAKVPIVKFYDPITNLNGDINPNERFGLYNSRMIKQYCNHQPLLRPMLAFIKSWAKPRGLNKPGISDGPPTFSSYAFAVMTIAYLQSINLVPNLQAIDESLIDPTLVFHRKNKACSTQFRYIRHGEWLPPAELSLQEALYGWFKFWGTEYPYHSGLEGFRIDIKAGFHFLPSTSTSSGVHRDSVPRKKKGPKIRLMDPFTNENITKMVPMSATERFRVECQRTADLLVPPHPPSAAARHDDSSHKIVHMDVNAKIAHLRALTAP</sequence>
<evidence type="ECO:0000313" key="3">
    <source>
        <dbReference type="EMBL" id="KAJ3843612.1"/>
    </source>
</evidence>
<dbReference type="CDD" id="cd05402">
    <property type="entry name" value="NT_PAP_TUTase"/>
    <property type="match status" value="1"/>
</dbReference>
<dbReference type="GO" id="GO:0016779">
    <property type="term" value="F:nucleotidyltransferase activity"/>
    <property type="evidence" value="ECO:0007669"/>
    <property type="project" value="UniProtKB-ARBA"/>
</dbReference>
<keyword evidence="4" id="KW-1185">Reference proteome</keyword>
<dbReference type="PANTHER" id="PTHR12271:SF40">
    <property type="entry name" value="POLY(A) RNA POLYMERASE GLD2"/>
    <property type="match status" value="1"/>
</dbReference>
<feature type="compositionally biased region" description="Low complexity" evidence="1">
    <location>
        <begin position="101"/>
        <end position="113"/>
    </location>
</feature>
<evidence type="ECO:0000313" key="4">
    <source>
        <dbReference type="Proteomes" id="UP001163846"/>
    </source>
</evidence>
<dbReference type="GO" id="GO:0010605">
    <property type="term" value="P:negative regulation of macromolecule metabolic process"/>
    <property type="evidence" value="ECO:0007669"/>
    <property type="project" value="UniProtKB-ARBA"/>
</dbReference>
<feature type="compositionally biased region" description="Polar residues" evidence="1">
    <location>
        <begin position="114"/>
        <end position="135"/>
    </location>
</feature>